<dbReference type="InterPro" id="IPR047057">
    <property type="entry name" value="MerR_fam"/>
</dbReference>
<dbReference type="InterPro" id="IPR000551">
    <property type="entry name" value="MerR-type_HTH_dom"/>
</dbReference>
<dbReference type="Gene3D" id="1.10.1660.10">
    <property type="match status" value="1"/>
</dbReference>
<proteinExistence type="predicted"/>
<evidence type="ECO:0000313" key="6">
    <source>
        <dbReference type="Proteomes" id="UP000318693"/>
    </source>
</evidence>
<gene>
    <name evidence="3" type="ORF">FE374_08300</name>
    <name evidence="4" type="ORF">FJ693_18085</name>
</gene>
<dbReference type="AlphaFoldDB" id="A0A552WKM7"/>
<dbReference type="Proteomes" id="UP000314616">
    <property type="component" value="Chromosome"/>
</dbReference>
<dbReference type="Proteomes" id="UP000318693">
    <property type="component" value="Unassembled WGS sequence"/>
</dbReference>
<keyword evidence="1" id="KW-0238">DNA-binding</keyword>
<accession>A0A552WKM7</accession>
<dbReference type="OrthoDB" id="3191171at2"/>
<evidence type="ECO:0000313" key="5">
    <source>
        <dbReference type="Proteomes" id="UP000314616"/>
    </source>
</evidence>
<dbReference type="Pfam" id="PF13411">
    <property type="entry name" value="MerR_1"/>
    <property type="match status" value="1"/>
</dbReference>
<dbReference type="PANTHER" id="PTHR30204:SF89">
    <property type="entry name" value="HTH MERR-TYPE DOMAIN-CONTAINING PROTEIN"/>
    <property type="match status" value="1"/>
</dbReference>
<dbReference type="EMBL" id="VJXR01000088">
    <property type="protein sequence ID" value="TRW43335.1"/>
    <property type="molecule type" value="Genomic_DNA"/>
</dbReference>
<sequence>MSIGAVLAALKPEFPAVTISKLRFLEEQGLVQPHRSGSGYRMYSRADAERIRYALTAQRDSYLPLRIIREQLADLDAGRGVEPLSHARMVTRDGELVAPATGARVSAREVCELTGATEAELDEMAQAGLVLADTRGRFPGRAVQVVQAVLALRRHGISPRHLRTVRTSAEREADVIDQVVAPLRAQRSGAARERSAAQAAELAELYARLHAELLRTAVDQLG</sequence>
<evidence type="ECO:0000313" key="4">
    <source>
        <dbReference type="EMBL" id="TRW43335.1"/>
    </source>
</evidence>
<dbReference type="PANTHER" id="PTHR30204">
    <property type="entry name" value="REDOX-CYCLING DRUG-SENSING TRANSCRIPTIONAL ACTIVATOR SOXR"/>
    <property type="match status" value="1"/>
</dbReference>
<dbReference type="KEGG" id="gyu:FE374_08300"/>
<dbReference type="InterPro" id="IPR009061">
    <property type="entry name" value="DNA-bd_dom_put_sf"/>
</dbReference>
<organism evidence="4 6">
    <name type="scientific">Georgenia yuyongxinii</name>
    <dbReference type="NCBI Taxonomy" id="2589797"/>
    <lineage>
        <taxon>Bacteria</taxon>
        <taxon>Bacillati</taxon>
        <taxon>Actinomycetota</taxon>
        <taxon>Actinomycetes</taxon>
        <taxon>Micrococcales</taxon>
        <taxon>Bogoriellaceae</taxon>
        <taxon>Georgenia</taxon>
    </lineage>
</organism>
<dbReference type="RefSeq" id="WP_139928138.1">
    <property type="nucleotide sequence ID" value="NZ_CP040915.1"/>
</dbReference>
<dbReference type="CDD" id="cd00592">
    <property type="entry name" value="HTH_MerR-like"/>
    <property type="match status" value="1"/>
</dbReference>
<reference evidence="3 5" key="1">
    <citation type="submission" date="2019-05" db="EMBL/GenBank/DDBJ databases">
        <title>Georgenia *** sp. nov., and Georgenia *** sp. nov., isolated from the intestinal contents of plateau pika (Ochotona curzoniae) in the Qinghai-Tibet plateau of China.</title>
        <authorList>
            <person name="Tian Z."/>
        </authorList>
    </citation>
    <scope>NUCLEOTIDE SEQUENCE [LARGE SCALE GENOMIC DNA]</scope>
    <source>
        <strain evidence="3 5">Z443</strain>
    </source>
</reference>
<dbReference type="PROSITE" id="PS50937">
    <property type="entry name" value="HTH_MERR_2"/>
    <property type="match status" value="1"/>
</dbReference>
<dbReference type="GO" id="GO:0003700">
    <property type="term" value="F:DNA-binding transcription factor activity"/>
    <property type="evidence" value="ECO:0007669"/>
    <property type="project" value="InterPro"/>
</dbReference>
<feature type="domain" description="HTH merR-type" evidence="2">
    <location>
        <begin position="17"/>
        <end position="74"/>
    </location>
</feature>
<dbReference type="GO" id="GO:0003677">
    <property type="term" value="F:DNA binding"/>
    <property type="evidence" value="ECO:0007669"/>
    <property type="project" value="UniProtKB-KW"/>
</dbReference>
<dbReference type="EMBL" id="CP040915">
    <property type="protein sequence ID" value="QDC24618.1"/>
    <property type="molecule type" value="Genomic_DNA"/>
</dbReference>
<dbReference type="SUPFAM" id="SSF46955">
    <property type="entry name" value="Putative DNA-binding domain"/>
    <property type="match status" value="1"/>
</dbReference>
<keyword evidence="6" id="KW-1185">Reference proteome</keyword>
<evidence type="ECO:0000259" key="2">
    <source>
        <dbReference type="PROSITE" id="PS50937"/>
    </source>
</evidence>
<dbReference type="SMART" id="SM00422">
    <property type="entry name" value="HTH_MERR"/>
    <property type="match status" value="1"/>
</dbReference>
<protein>
    <submittedName>
        <fullName evidence="4">MerR family transcriptional regulator</fullName>
    </submittedName>
</protein>
<reference evidence="4 6" key="2">
    <citation type="submission" date="2019-07" db="EMBL/GenBank/DDBJ databases">
        <title>Georgenia wutianyii sp. nov. and Georgenia *** sp. nov. isolated from plateau pika (Ochotona curzoniae) in the Qinghai-Tibet plateau of China.</title>
        <authorList>
            <person name="Tian Z."/>
        </authorList>
    </citation>
    <scope>NUCLEOTIDE SEQUENCE [LARGE SCALE GENOMIC DNA]</scope>
    <source>
        <strain evidence="4 6">Z446</strain>
    </source>
</reference>
<name>A0A552WKM7_9MICO</name>
<accession>A0A5B8C2V4</accession>
<evidence type="ECO:0000256" key="1">
    <source>
        <dbReference type="ARBA" id="ARBA00023125"/>
    </source>
</evidence>
<evidence type="ECO:0000313" key="3">
    <source>
        <dbReference type="EMBL" id="QDC24618.1"/>
    </source>
</evidence>